<protein>
    <recommendedName>
        <fullName evidence="1">HNH nuclease domain-containing protein</fullName>
    </recommendedName>
</protein>
<dbReference type="AlphaFoldDB" id="A0A7X1Z853"/>
<dbReference type="Pfam" id="PF13391">
    <property type="entry name" value="HNH_2"/>
    <property type="match status" value="1"/>
</dbReference>
<evidence type="ECO:0000313" key="2">
    <source>
        <dbReference type="EMBL" id="MQW39462.1"/>
    </source>
</evidence>
<dbReference type="InterPro" id="IPR003615">
    <property type="entry name" value="HNH_nuc"/>
</dbReference>
<dbReference type="OrthoDB" id="5678128at2"/>
<evidence type="ECO:0000259" key="1">
    <source>
        <dbReference type="Pfam" id="PF13391"/>
    </source>
</evidence>
<comment type="caution">
    <text evidence="2">The sequence shown here is derived from an EMBL/GenBank/DDBJ whole genome shotgun (WGS) entry which is preliminary data.</text>
</comment>
<dbReference type="Proteomes" id="UP000439550">
    <property type="component" value="Unassembled WGS sequence"/>
</dbReference>
<dbReference type="EMBL" id="WITJ01000007">
    <property type="protein sequence ID" value="MQW39462.1"/>
    <property type="molecule type" value="Genomic_DNA"/>
</dbReference>
<reference evidence="2 3" key="1">
    <citation type="submission" date="2019-10" db="EMBL/GenBank/DDBJ databases">
        <authorList>
            <person name="Dong K."/>
        </authorList>
    </citation>
    <scope>NUCLEOTIDE SEQUENCE [LARGE SCALE GENOMIC DNA]</scope>
    <source>
        <strain evidence="2 3">DSM 28960</strain>
    </source>
</reference>
<proteinExistence type="predicted"/>
<gene>
    <name evidence="2" type="ORF">GHI93_05850</name>
</gene>
<organism evidence="2 3">
    <name type="scientific">Lactococcus hircilactis</name>
    <dbReference type="NCBI Taxonomy" id="1494462"/>
    <lineage>
        <taxon>Bacteria</taxon>
        <taxon>Bacillati</taxon>
        <taxon>Bacillota</taxon>
        <taxon>Bacilli</taxon>
        <taxon>Lactobacillales</taxon>
        <taxon>Streptococcaceae</taxon>
        <taxon>Lactococcus</taxon>
    </lineage>
</organism>
<name>A0A7X1Z853_9LACT</name>
<sequence>MDKVERENLFVEWMSSPIHPTIKRTTLDAYMVALKKSFHVFPDSNLVLDIFAYYRLSDFQNFFQKIQQHSAYDSLNKANNGSYQALLKKYEKYLIEMENLDDSHISKDDFIEWAILKKKAYNSNWITNYVKALKFTAFGLQENADLRINLFEIEDENTFRIAETKIRADKNFDVLNQESTQKSFSAALGRYSEFLSSEFYLSRVFFNEIVEDTAIDDEIKTEIERTVISRVGQSDFRRGIMRRDRTCLICHLPYSELLRASHIKPWAKSTNKERLDISNGFLLCANHDALFDKGFISFDENGNLEISKEISPKDYSKLVIEKSMSMKVATNQEKYLFYHRHEIFRH</sequence>
<dbReference type="RefSeq" id="WP_153496142.1">
    <property type="nucleotide sequence ID" value="NZ_CAXYUY010000007.1"/>
</dbReference>
<feature type="domain" description="HNH nuclease" evidence="1">
    <location>
        <begin position="247"/>
        <end position="299"/>
    </location>
</feature>
<evidence type="ECO:0000313" key="3">
    <source>
        <dbReference type="Proteomes" id="UP000439550"/>
    </source>
</evidence>
<accession>A0A7X1Z853</accession>
<keyword evidence="3" id="KW-1185">Reference proteome</keyword>